<accession>A0A9K3LRG1</accession>
<gene>
    <name evidence="8" type="ORF">IV203_029845</name>
</gene>
<evidence type="ECO:0000313" key="9">
    <source>
        <dbReference type="Proteomes" id="UP000693970"/>
    </source>
</evidence>
<evidence type="ECO:0000259" key="6">
    <source>
        <dbReference type="Pfam" id="PF00326"/>
    </source>
</evidence>
<keyword evidence="8" id="KW-0378">Hydrolase</keyword>
<protein>
    <recommendedName>
        <fullName evidence="2">Prolyl endopeptidase-like</fullName>
    </recommendedName>
    <alternativeName>
        <fullName evidence="3">Prolylendopeptidase-like</fullName>
    </alternativeName>
</protein>
<feature type="region of interest" description="Disordered" evidence="5">
    <location>
        <begin position="38"/>
        <end position="110"/>
    </location>
</feature>
<dbReference type="InterPro" id="IPR023302">
    <property type="entry name" value="Pept_S9A_N"/>
</dbReference>
<dbReference type="EMBL" id="JAGRRH010000007">
    <property type="protein sequence ID" value="KAG7367175.1"/>
    <property type="molecule type" value="Genomic_DNA"/>
</dbReference>
<keyword evidence="9" id="KW-1185">Reference proteome</keyword>
<dbReference type="PANTHER" id="PTHR11757">
    <property type="entry name" value="PROTEASE FAMILY S9A OLIGOPEPTIDASE"/>
    <property type="match status" value="1"/>
</dbReference>
<organism evidence="8 9">
    <name type="scientific">Nitzschia inconspicua</name>
    <dbReference type="NCBI Taxonomy" id="303405"/>
    <lineage>
        <taxon>Eukaryota</taxon>
        <taxon>Sar</taxon>
        <taxon>Stramenopiles</taxon>
        <taxon>Ochrophyta</taxon>
        <taxon>Bacillariophyta</taxon>
        <taxon>Bacillariophyceae</taxon>
        <taxon>Bacillariophycidae</taxon>
        <taxon>Bacillariales</taxon>
        <taxon>Bacillariaceae</taxon>
        <taxon>Nitzschia</taxon>
    </lineage>
</organism>
<evidence type="ECO:0000256" key="2">
    <source>
        <dbReference type="ARBA" id="ARBA00039290"/>
    </source>
</evidence>
<dbReference type="AlphaFoldDB" id="A0A9K3LRG1"/>
<reference evidence="8" key="2">
    <citation type="submission" date="2021-04" db="EMBL/GenBank/DDBJ databases">
        <authorList>
            <person name="Podell S."/>
        </authorList>
    </citation>
    <scope>NUCLEOTIDE SEQUENCE</scope>
    <source>
        <strain evidence="8">Hildebrandi</strain>
    </source>
</reference>
<evidence type="ECO:0000256" key="1">
    <source>
        <dbReference type="ARBA" id="ARBA00005228"/>
    </source>
</evidence>
<dbReference type="GO" id="GO:0004252">
    <property type="term" value="F:serine-type endopeptidase activity"/>
    <property type="evidence" value="ECO:0007669"/>
    <property type="project" value="InterPro"/>
</dbReference>
<comment type="similarity">
    <text evidence="1">Belongs to the peptidase S9A family.</text>
</comment>
<dbReference type="InterPro" id="IPR001375">
    <property type="entry name" value="Peptidase_S9_cat"/>
</dbReference>
<reference evidence="8" key="1">
    <citation type="journal article" date="2021" name="Sci. Rep.">
        <title>Diploid genomic architecture of Nitzschia inconspicua, an elite biomass production diatom.</title>
        <authorList>
            <person name="Oliver A."/>
            <person name="Podell S."/>
            <person name="Pinowska A."/>
            <person name="Traller J.C."/>
            <person name="Smith S.R."/>
            <person name="McClure R."/>
            <person name="Beliaev A."/>
            <person name="Bohutskyi P."/>
            <person name="Hill E.A."/>
            <person name="Rabines A."/>
            <person name="Zheng H."/>
            <person name="Allen L.Z."/>
            <person name="Kuo A."/>
            <person name="Grigoriev I.V."/>
            <person name="Allen A.E."/>
            <person name="Hazlebeck D."/>
            <person name="Allen E.E."/>
        </authorList>
    </citation>
    <scope>NUCLEOTIDE SEQUENCE</scope>
    <source>
        <strain evidence="8">Hildebrandi</strain>
    </source>
</reference>
<proteinExistence type="inferred from homology"/>
<dbReference type="PANTHER" id="PTHR11757:SF19">
    <property type="entry name" value="PROLYL ENDOPEPTIDASE-LIKE"/>
    <property type="match status" value="1"/>
</dbReference>
<evidence type="ECO:0000256" key="5">
    <source>
        <dbReference type="SAM" id="MobiDB-lite"/>
    </source>
</evidence>
<comment type="function">
    <text evidence="4">Serine peptidase whose precise substrate specificity remains unclear. Does not cleave peptides after a arginine or lysine residue. Regulates trans-Golgi network morphology and sorting by regulating the membrane binding of the AP-1 complex. May play a role in the regulation of synaptic vesicle exocytosis.</text>
</comment>
<dbReference type="Proteomes" id="UP000693970">
    <property type="component" value="Unassembled WGS sequence"/>
</dbReference>
<dbReference type="Pfam" id="PF02897">
    <property type="entry name" value="Peptidase_S9_N"/>
    <property type="match status" value="1"/>
</dbReference>
<dbReference type="Pfam" id="PF00326">
    <property type="entry name" value="Peptidase_S9"/>
    <property type="match status" value="1"/>
</dbReference>
<name>A0A9K3LRG1_9STRA</name>
<comment type="caution">
    <text evidence="8">The sequence shown here is derived from an EMBL/GenBank/DDBJ whole genome shotgun (WGS) entry which is preliminary data.</text>
</comment>
<dbReference type="InterPro" id="IPR051543">
    <property type="entry name" value="Serine_Peptidase_S9A"/>
</dbReference>
<evidence type="ECO:0000256" key="3">
    <source>
        <dbReference type="ARBA" id="ARBA00042165"/>
    </source>
</evidence>
<feature type="domain" description="Peptidase S9 prolyl oligopeptidase catalytic" evidence="6">
    <location>
        <begin position="606"/>
        <end position="822"/>
    </location>
</feature>
<evidence type="ECO:0000313" key="8">
    <source>
        <dbReference type="EMBL" id="KAG7367175.1"/>
    </source>
</evidence>
<dbReference type="OrthoDB" id="248387at2759"/>
<sequence>MWGRIYRKRLFFALSILFFWFHTTRSLVVRFLSSSPGRRSTVQIRRQPHHRPTNDNGLHGGTSIGPRGAYSTRWDSRSSNLNGKNAENGPANRASTGSDEPIPPKPRREDDRMVFFGNHQNMSVGDPYGWMRDDSRVNSEVRLHIEAENTYTKQVTRQLRDLERTLETEYQSATSSSHPDISKVFRSGDYIYYTKRISTKPYAVHCKKHYHVDQDSVITSKEVPEEIILDENELASNVAIQDDIDYLAVHTVLPSPSHRKIAYSMDTKGDERYCIIVQDLESGSAMTIVTNASGNFVWGQTDQSIHYVCYDSDARLRPCRWMEWSYCVATSEQIVHCHREETDDRSWCHLGKSSDGKFILWKCNANNTRMIWSMELLNDSIHRIHRPTGKEDAGDSYWYDVDHGTHGWWMISCQNHHNALHLLFDGSSSQWGEVLWLDILGDGSSSTPMLESLYLFTEHLVLFGRNEGLTKAWILNLSNIKIGSNGATIAAAETLKFDETAHYLSAALHQDFFSCRLVLSYESMLQPPNILDICLTNPSDRRILYRKVVPGYDSNLYACDRRLVMSRDGVAEIPISMVYLKSCREGPPSSLHLLGYGAYGHSLEPSFSLVRLPLLNRGIICVIAHVRGGGELGRKWHQEGILHRKSNSICDFVDVASFLVDNGFTSPEKIGIEGRSAGGLLVSGALNQNPGLFKTALLVVPFLDPLLTMADSSLPLTALEYGEWGDPHCEEDFKVMKTWSPIQNIGNTTTYPSIFVVGGLQDSRVRYWELLKYAAALRHAAKDESLSRHCVWIDTSAGHASGGNQQTYWKRLSTMYAFFLSEVAATERII</sequence>
<evidence type="ECO:0000259" key="7">
    <source>
        <dbReference type="Pfam" id="PF02897"/>
    </source>
</evidence>
<dbReference type="GO" id="GO:0006508">
    <property type="term" value="P:proteolysis"/>
    <property type="evidence" value="ECO:0007669"/>
    <property type="project" value="UniProtKB-KW"/>
</dbReference>
<evidence type="ECO:0000256" key="4">
    <source>
        <dbReference type="ARBA" id="ARBA00045448"/>
    </source>
</evidence>
<feature type="domain" description="Peptidase S9A N-terminal" evidence="7">
    <location>
        <begin position="108"/>
        <end position="538"/>
    </location>
</feature>
<keyword evidence="8" id="KW-0645">Protease</keyword>